<name>A0A179I2I0_CORDF</name>
<keyword evidence="4" id="KW-0732">Signal</keyword>
<dbReference type="Gene3D" id="3.30.60.10">
    <property type="entry name" value="Endochitinase-like"/>
    <property type="match status" value="2"/>
</dbReference>
<evidence type="ECO:0000259" key="5">
    <source>
        <dbReference type="PROSITE" id="PS50941"/>
    </source>
</evidence>
<dbReference type="GO" id="GO:0008061">
    <property type="term" value="F:chitin binding"/>
    <property type="evidence" value="ECO:0007669"/>
    <property type="project" value="UniProtKB-UniRule"/>
</dbReference>
<keyword evidence="3" id="KW-1015">Disulfide bond</keyword>
<dbReference type="Gene3D" id="3.10.350.10">
    <property type="entry name" value="LysM domain"/>
    <property type="match status" value="1"/>
</dbReference>
<reference evidence="6 7" key="1">
    <citation type="submission" date="2016-03" db="EMBL/GenBank/DDBJ databases">
        <title>Fine-scale spatial genetic structure of a fungal parasite of coffee scale insects.</title>
        <authorList>
            <person name="Jackson D."/>
            <person name="Zemenick K.A."/>
            <person name="Malloure B."/>
            <person name="Quandt C.A."/>
            <person name="James T.Y."/>
        </authorList>
    </citation>
    <scope>NUCLEOTIDE SEQUENCE [LARGE SCALE GENOMIC DNA]</scope>
    <source>
        <strain evidence="6 7">UM487</strain>
    </source>
</reference>
<organism evidence="6 7">
    <name type="scientific">Cordyceps confragosa</name>
    <name type="common">Lecanicillium lecanii</name>
    <dbReference type="NCBI Taxonomy" id="2714763"/>
    <lineage>
        <taxon>Eukaryota</taxon>
        <taxon>Fungi</taxon>
        <taxon>Dikarya</taxon>
        <taxon>Ascomycota</taxon>
        <taxon>Pezizomycotina</taxon>
        <taxon>Sordariomycetes</taxon>
        <taxon>Hypocreomycetidae</taxon>
        <taxon>Hypocreales</taxon>
        <taxon>Cordycipitaceae</taxon>
        <taxon>Akanthomyces</taxon>
    </lineage>
</organism>
<feature type="disulfide bond" evidence="3">
    <location>
        <begin position="216"/>
        <end position="230"/>
    </location>
</feature>
<proteinExistence type="inferred from homology"/>
<dbReference type="AlphaFoldDB" id="A0A179I2I0"/>
<dbReference type="EMBL" id="LUKN01003809">
    <property type="protein sequence ID" value="OAQ96887.1"/>
    <property type="molecule type" value="Genomic_DNA"/>
</dbReference>
<evidence type="ECO:0000256" key="2">
    <source>
        <dbReference type="ARBA" id="ARBA00044955"/>
    </source>
</evidence>
<dbReference type="PROSITE" id="PS50941">
    <property type="entry name" value="CHIT_BIND_I_2"/>
    <property type="match status" value="1"/>
</dbReference>
<dbReference type="Proteomes" id="UP000243081">
    <property type="component" value="Unassembled WGS sequence"/>
</dbReference>
<dbReference type="InterPro" id="IPR036779">
    <property type="entry name" value="LysM_dom_sf"/>
</dbReference>
<dbReference type="OMA" id="YWGESCK"/>
<evidence type="ECO:0000256" key="3">
    <source>
        <dbReference type="PROSITE-ProRule" id="PRU00261"/>
    </source>
</evidence>
<feature type="signal peptide" evidence="4">
    <location>
        <begin position="1"/>
        <end position="23"/>
    </location>
</feature>
<dbReference type="InterPro" id="IPR036861">
    <property type="entry name" value="Endochitinase-like_sf"/>
</dbReference>
<dbReference type="OrthoDB" id="5152880at2759"/>
<comment type="similarity">
    <text evidence="2">Belongs to the secreted LysM effector family.</text>
</comment>
<gene>
    <name evidence="6" type="ORF">LLEC1_05320</name>
</gene>
<keyword evidence="7" id="KW-1185">Reference proteome</keyword>
<keyword evidence="1 3" id="KW-0147">Chitin-binding</keyword>
<evidence type="ECO:0000313" key="6">
    <source>
        <dbReference type="EMBL" id="OAQ96887.1"/>
    </source>
</evidence>
<evidence type="ECO:0000256" key="4">
    <source>
        <dbReference type="SAM" id="SignalP"/>
    </source>
</evidence>
<sequence>MEPKAGQLLTLLLVFVFALKSEGKNECQPTTWALTPGKRFATTPTGADLPQITYSHLIAEPEAGDVNCQGWMPTFDTTNYYSCKKLAVENDISVEDFFLFNPELKRDCSNIRPRTLYCVDGFIEPLRAWDGKCGPPNRNATCEGTDIECCNALTWTCGMTRLYEQYRFTDSQLSRDDCAPGVCYEGFCPGHKVWTTDGTCGWQNENRQCAGKWGDCCDNDGKCGTGEAFCGKEACQQGNCTFPIGPPPVIQPPYEPGVNGNSTDGTCGGENAMTCNLRWGSCCTKEGICSPYASDCGVGCQPDFGKCDTAILPEFHLKAAYHGDCTGDIHNNIAVNDGICIETDCKVASIDTAGAGKCPDGEIRLSYWEQPACTGKWYGYGYTSRNTCRKLWSDGWNFKSLYVSCAKPSDDCVSQGTCVADPEPAKGICVAPVDSDAAFQVKTRYHVDCTGDSNNSTTIKKSTGTCVNTSCAVGSLDTSGLGDCPAGQVRVSYWEQPDCAGQWYGYEYTSRDSCFRLWTDGWKFKSLYLSCASKSDDCVTKGTCKADPEPTKSIC</sequence>
<protein>
    <recommendedName>
        <fullName evidence="5">Chitin-binding type-1 domain-containing protein</fullName>
    </recommendedName>
</protein>
<accession>A0A179I2I0</accession>
<dbReference type="InterPro" id="IPR001002">
    <property type="entry name" value="Chitin-bd_1"/>
</dbReference>
<comment type="caution">
    <text evidence="3">Lacks conserved residue(s) required for the propagation of feature annotation.</text>
</comment>
<evidence type="ECO:0000256" key="1">
    <source>
        <dbReference type="ARBA" id="ARBA00022669"/>
    </source>
</evidence>
<feature type="domain" description="Chitin-binding type-1" evidence="5">
    <location>
        <begin position="197"/>
        <end position="242"/>
    </location>
</feature>
<evidence type="ECO:0000313" key="7">
    <source>
        <dbReference type="Proteomes" id="UP000243081"/>
    </source>
</evidence>
<feature type="chain" id="PRO_5008104013" description="Chitin-binding type-1 domain-containing protein" evidence="4">
    <location>
        <begin position="24"/>
        <end position="555"/>
    </location>
</feature>
<comment type="caution">
    <text evidence="6">The sequence shown here is derived from an EMBL/GenBank/DDBJ whole genome shotgun (WGS) entry which is preliminary data.</text>
</comment>